<evidence type="ECO:0000313" key="2">
    <source>
        <dbReference type="Proteomes" id="UP000289738"/>
    </source>
</evidence>
<proteinExistence type="predicted"/>
<dbReference type="InterPro" id="IPR019734">
    <property type="entry name" value="TPR_rpt"/>
</dbReference>
<dbReference type="Proteomes" id="UP000289738">
    <property type="component" value="Chromosome A06"/>
</dbReference>
<dbReference type="InterPro" id="IPR011990">
    <property type="entry name" value="TPR-like_helical_dom_sf"/>
</dbReference>
<protein>
    <submittedName>
        <fullName evidence="1">Uncharacterized protein</fullName>
    </submittedName>
</protein>
<dbReference type="EMBL" id="SDMP01000006">
    <property type="protein sequence ID" value="RYR54760.1"/>
    <property type="molecule type" value="Genomic_DNA"/>
</dbReference>
<dbReference type="Gene3D" id="3.40.50.1820">
    <property type="entry name" value="alpha/beta hydrolase"/>
    <property type="match status" value="1"/>
</dbReference>
<accession>A0A445CUZ6</accession>
<dbReference type="AlphaFoldDB" id="A0A445CUZ6"/>
<dbReference type="InterPro" id="IPR029058">
    <property type="entry name" value="AB_hydrolase_fold"/>
</dbReference>
<evidence type="ECO:0000313" key="1">
    <source>
        <dbReference type="EMBL" id="RYR54760.1"/>
    </source>
</evidence>
<dbReference type="SUPFAM" id="SSF48452">
    <property type="entry name" value="TPR-like"/>
    <property type="match status" value="1"/>
</dbReference>
<reference evidence="1 2" key="1">
    <citation type="submission" date="2019-01" db="EMBL/GenBank/DDBJ databases">
        <title>Sequencing of cultivated peanut Arachis hypogaea provides insights into genome evolution and oil improvement.</title>
        <authorList>
            <person name="Chen X."/>
        </authorList>
    </citation>
    <scope>NUCLEOTIDE SEQUENCE [LARGE SCALE GENOMIC DNA]</scope>
    <source>
        <strain evidence="2">cv. Fuhuasheng</strain>
        <tissue evidence="1">Leaves</tissue>
    </source>
</reference>
<comment type="caution">
    <text evidence="1">The sequence shown here is derived from an EMBL/GenBank/DDBJ whole genome shotgun (WGS) entry which is preliminary data.</text>
</comment>
<keyword evidence="2" id="KW-1185">Reference proteome</keyword>
<dbReference type="PANTHER" id="PTHR11005">
    <property type="entry name" value="LYSOSOMAL ACID LIPASE-RELATED"/>
    <property type="match status" value="1"/>
</dbReference>
<dbReference type="Pfam" id="PF13181">
    <property type="entry name" value="TPR_8"/>
    <property type="match status" value="1"/>
</dbReference>
<dbReference type="STRING" id="3818.A0A445CUZ6"/>
<organism evidence="1 2">
    <name type="scientific">Arachis hypogaea</name>
    <name type="common">Peanut</name>
    <dbReference type="NCBI Taxonomy" id="3818"/>
    <lineage>
        <taxon>Eukaryota</taxon>
        <taxon>Viridiplantae</taxon>
        <taxon>Streptophyta</taxon>
        <taxon>Embryophyta</taxon>
        <taxon>Tracheophyta</taxon>
        <taxon>Spermatophyta</taxon>
        <taxon>Magnoliopsida</taxon>
        <taxon>eudicotyledons</taxon>
        <taxon>Gunneridae</taxon>
        <taxon>Pentapetalae</taxon>
        <taxon>rosids</taxon>
        <taxon>fabids</taxon>
        <taxon>Fabales</taxon>
        <taxon>Fabaceae</taxon>
        <taxon>Papilionoideae</taxon>
        <taxon>50 kb inversion clade</taxon>
        <taxon>dalbergioids sensu lato</taxon>
        <taxon>Dalbergieae</taxon>
        <taxon>Pterocarpus clade</taxon>
        <taxon>Arachis</taxon>
    </lineage>
</organism>
<gene>
    <name evidence="1" type="ORF">Ahy_A06g030040</name>
</gene>
<name>A0A445CUZ6_ARAHY</name>
<sequence>MAAQKNGRRSNQERKMALIQDEQSRSGCTRTEKARHWRWISWDVLLTYCSRMQAGDAWFLNTPEQSLSFILADQGFVVWVGNVRGTRWSHGHRSYLVKNKKFWDWSWQELALYDMAEMINYIYLVTNSKLFIVGHSQALGLAYQRLCRYTAAIKSYGRAIELDDKMVFALVESENISLTLGSFRKGVKQFRQALEISSQCMTAQYGLALGLLYLAKDCMNMGAFNWGLLY</sequence>
<dbReference type="SUPFAM" id="SSF53474">
    <property type="entry name" value="alpha/beta-Hydrolases"/>
    <property type="match status" value="1"/>
</dbReference>